<protein>
    <submittedName>
        <fullName evidence="2">ParB/RepB/Spo0J family partition protein</fullName>
    </submittedName>
</protein>
<keyword evidence="3" id="KW-1185">Reference proteome</keyword>
<dbReference type="EMBL" id="JBIBDZ010000003">
    <property type="protein sequence ID" value="MFF5919608.1"/>
    <property type="molecule type" value="Genomic_DNA"/>
</dbReference>
<evidence type="ECO:0000256" key="1">
    <source>
        <dbReference type="SAM" id="MobiDB-lite"/>
    </source>
</evidence>
<name>A0ABW6XQ24_9ACTN</name>
<comment type="caution">
    <text evidence="2">The sequence shown here is derived from an EMBL/GenBank/DDBJ whole genome shotgun (WGS) entry which is preliminary data.</text>
</comment>
<evidence type="ECO:0000313" key="3">
    <source>
        <dbReference type="Proteomes" id="UP001602370"/>
    </source>
</evidence>
<feature type="compositionally biased region" description="Low complexity" evidence="1">
    <location>
        <begin position="197"/>
        <end position="235"/>
    </location>
</feature>
<gene>
    <name evidence="2" type="ORF">ACFY8C_14800</name>
</gene>
<proteinExistence type="predicted"/>
<feature type="region of interest" description="Disordered" evidence="1">
    <location>
        <begin position="117"/>
        <end position="141"/>
    </location>
</feature>
<sequence length="343" mass="36587">MRLLAESGTAPPPIIVQRDTLRVIDGVHRVKAARQLGHDTIEARLFDGTDEDAFVLAVELNSSHGLPLSLGDRTAAATRILMTHPAWSDRRIARTTGLSPSTVGNLRKRATVQIEHLDSRTGSDGRERPVNSASGRLKAGRVLTEQPNLSLREVARLAGVAPSTVRDVRDRLLAGEEVVPRQRSGIRPGESPPTVPAAPSSPAAASGASGSSQPPGASGPSQPSGTSRASGFPGFPGAPRPPAESDRARGRPVPARFVPRSFDRQATLESLRNDPSIRFNDAGRELLRLLNLSSVEQASLERIVNHVPPHWAGTVAELIRNNAEAWTAFAAALEQRRGVRDAS</sequence>
<dbReference type="RefSeq" id="WP_388307304.1">
    <property type="nucleotide sequence ID" value="NZ_JBIBDZ010000003.1"/>
</dbReference>
<reference evidence="2 3" key="1">
    <citation type="submission" date="2024-10" db="EMBL/GenBank/DDBJ databases">
        <title>The Natural Products Discovery Center: Release of the First 8490 Sequenced Strains for Exploring Actinobacteria Biosynthetic Diversity.</title>
        <authorList>
            <person name="Kalkreuter E."/>
            <person name="Kautsar S.A."/>
            <person name="Yang D."/>
            <person name="Bader C.D."/>
            <person name="Teijaro C.N."/>
            <person name="Fluegel L."/>
            <person name="Davis C.M."/>
            <person name="Simpson J.R."/>
            <person name="Lauterbach L."/>
            <person name="Steele A.D."/>
            <person name="Gui C."/>
            <person name="Meng S."/>
            <person name="Li G."/>
            <person name="Viehrig K."/>
            <person name="Ye F."/>
            <person name="Su P."/>
            <person name="Kiefer A.F."/>
            <person name="Nichols A."/>
            <person name="Cepeda A.J."/>
            <person name="Yan W."/>
            <person name="Fan B."/>
            <person name="Jiang Y."/>
            <person name="Adhikari A."/>
            <person name="Zheng C.-J."/>
            <person name="Schuster L."/>
            <person name="Cowan T.M."/>
            <person name="Smanski M.J."/>
            <person name="Chevrette M.G."/>
            <person name="De Carvalho L.P.S."/>
            <person name="Shen B."/>
        </authorList>
    </citation>
    <scope>NUCLEOTIDE SEQUENCE [LARGE SCALE GENOMIC DNA]</scope>
    <source>
        <strain evidence="2 3">NPDC012605</strain>
    </source>
</reference>
<evidence type="ECO:0000313" key="2">
    <source>
        <dbReference type="EMBL" id="MFF5919608.1"/>
    </source>
</evidence>
<dbReference type="SUPFAM" id="SSF110849">
    <property type="entry name" value="ParB/Sulfiredoxin"/>
    <property type="match status" value="1"/>
</dbReference>
<dbReference type="Proteomes" id="UP001602370">
    <property type="component" value="Unassembled WGS sequence"/>
</dbReference>
<dbReference type="Gene3D" id="3.90.1530.10">
    <property type="entry name" value="Conserved hypothetical protein from pyrococcus furiosus pfu- 392566-001, ParB domain"/>
    <property type="match status" value="1"/>
</dbReference>
<dbReference type="InterPro" id="IPR036086">
    <property type="entry name" value="ParB/Sulfiredoxin_sf"/>
</dbReference>
<organism evidence="2 3">
    <name type="scientific">Streptomyces flavochromogenes</name>
    <dbReference type="NCBI Taxonomy" id="68199"/>
    <lineage>
        <taxon>Bacteria</taxon>
        <taxon>Bacillati</taxon>
        <taxon>Actinomycetota</taxon>
        <taxon>Actinomycetes</taxon>
        <taxon>Kitasatosporales</taxon>
        <taxon>Streptomycetaceae</taxon>
        <taxon>Streptomyces</taxon>
    </lineage>
</organism>
<feature type="region of interest" description="Disordered" evidence="1">
    <location>
        <begin position="179"/>
        <end position="256"/>
    </location>
</feature>
<feature type="compositionally biased region" description="Basic and acidic residues" evidence="1">
    <location>
        <begin position="117"/>
        <end position="129"/>
    </location>
</feature>
<accession>A0ABW6XQ24</accession>